<organism evidence="2">
    <name type="scientific">bioreactor metagenome</name>
    <dbReference type="NCBI Taxonomy" id="1076179"/>
    <lineage>
        <taxon>unclassified sequences</taxon>
        <taxon>metagenomes</taxon>
        <taxon>ecological metagenomes</taxon>
    </lineage>
</organism>
<gene>
    <name evidence="2" type="ORF">SDC9_196250</name>
</gene>
<evidence type="ECO:0000313" key="2">
    <source>
        <dbReference type="EMBL" id="MPN48639.1"/>
    </source>
</evidence>
<protein>
    <recommendedName>
        <fullName evidence="1">PhoH-like protein domain-containing protein</fullName>
    </recommendedName>
</protein>
<dbReference type="Pfam" id="PF02562">
    <property type="entry name" value="PhoH"/>
    <property type="match status" value="1"/>
</dbReference>
<name>A0A645IDU7_9ZZZZ</name>
<sequence>MKSGLVDSAELLEGIDEIKILQLTSEDVVRHPLVQKIIDCYARKGF</sequence>
<accession>A0A645IDU7</accession>
<dbReference type="EMBL" id="VSSQ01111147">
    <property type="protein sequence ID" value="MPN48639.1"/>
    <property type="molecule type" value="Genomic_DNA"/>
</dbReference>
<dbReference type="InterPro" id="IPR003714">
    <property type="entry name" value="PhoH"/>
</dbReference>
<dbReference type="InterPro" id="IPR027417">
    <property type="entry name" value="P-loop_NTPase"/>
</dbReference>
<proteinExistence type="predicted"/>
<feature type="domain" description="PhoH-like protein" evidence="1">
    <location>
        <begin position="2"/>
        <end position="41"/>
    </location>
</feature>
<dbReference type="AlphaFoldDB" id="A0A645IDU7"/>
<evidence type="ECO:0000259" key="1">
    <source>
        <dbReference type="Pfam" id="PF02562"/>
    </source>
</evidence>
<comment type="caution">
    <text evidence="2">The sequence shown here is derived from an EMBL/GenBank/DDBJ whole genome shotgun (WGS) entry which is preliminary data.</text>
</comment>
<dbReference type="Gene3D" id="3.40.50.300">
    <property type="entry name" value="P-loop containing nucleotide triphosphate hydrolases"/>
    <property type="match status" value="1"/>
</dbReference>
<dbReference type="GO" id="GO:0005524">
    <property type="term" value="F:ATP binding"/>
    <property type="evidence" value="ECO:0007669"/>
    <property type="project" value="InterPro"/>
</dbReference>
<reference evidence="2" key="1">
    <citation type="submission" date="2019-08" db="EMBL/GenBank/DDBJ databases">
        <authorList>
            <person name="Kucharzyk K."/>
            <person name="Murdoch R.W."/>
            <person name="Higgins S."/>
            <person name="Loffler F."/>
        </authorList>
    </citation>
    <scope>NUCLEOTIDE SEQUENCE</scope>
</reference>